<dbReference type="Gene3D" id="3.30.1490.300">
    <property type="match status" value="1"/>
</dbReference>
<dbReference type="PANTHER" id="PTHR32432">
    <property type="entry name" value="CELL DIVISION PROTEIN FTSA-RELATED"/>
    <property type="match status" value="1"/>
</dbReference>
<dbReference type="Gene3D" id="3.30.420.40">
    <property type="match status" value="2"/>
</dbReference>
<dbReference type="Proteomes" id="UP000230959">
    <property type="component" value="Unassembled WGS sequence"/>
</dbReference>
<dbReference type="NCBIfam" id="TIGR01175">
    <property type="entry name" value="pilM"/>
    <property type="match status" value="1"/>
</dbReference>
<organism evidence="1 2">
    <name type="scientific">Candidatus Terrybacteria bacterium CG10_big_fil_rev_8_21_14_0_10_41_10</name>
    <dbReference type="NCBI Taxonomy" id="1975026"/>
    <lineage>
        <taxon>Bacteria</taxon>
        <taxon>Candidatus Terryibacteriota</taxon>
    </lineage>
</organism>
<sequence length="368" mass="40384">MSFELKEFLGRFRKDSFKNLLKSEQSVLGVDIGSSSIKIVQLRKEKERAILETYGEVFTGPYGGMEIGQPVKLNAGKTAEAIKDVLKEAGAKATVARVAIPLNSSFVKVIQLPVSAEGDLENVITIEARRHVPVPISEVSLDWWVMPKTEKEKEENNKTIEVMLVAIHNDVINTYKDIIAKSGLTAAAYEMEPFGMIRSAIGRGSSTIAVIDFGASSTKMAILDYGIMRESRFISKGSHDLTRALSQSTGVDLARAEELKRRVGLSDLPEHKEIMEVMQPILSYIFHEANASLKNFQSKYKRSVSKIVFTGGGALLKGIASFGVKEFTIEVDLADPFSKTEHPVFLSNVLREIGLSFSVALGLALGEL</sequence>
<name>A0A2M8LAT9_9BACT</name>
<dbReference type="InterPro" id="IPR050696">
    <property type="entry name" value="FtsA/MreB"/>
</dbReference>
<proteinExistence type="predicted"/>
<dbReference type="SUPFAM" id="SSF53067">
    <property type="entry name" value="Actin-like ATPase domain"/>
    <property type="match status" value="2"/>
</dbReference>
<dbReference type="EMBL" id="PFER01000014">
    <property type="protein sequence ID" value="PJE73747.1"/>
    <property type="molecule type" value="Genomic_DNA"/>
</dbReference>
<dbReference type="InterPro" id="IPR043129">
    <property type="entry name" value="ATPase_NBD"/>
</dbReference>
<protein>
    <recommendedName>
        <fullName evidence="3">SHS2 domain-containing protein</fullName>
    </recommendedName>
</protein>
<evidence type="ECO:0008006" key="3">
    <source>
        <dbReference type="Google" id="ProtNLM"/>
    </source>
</evidence>
<reference evidence="2" key="1">
    <citation type="submission" date="2017-09" db="EMBL/GenBank/DDBJ databases">
        <title>Depth-based differentiation of microbial function through sediment-hosted aquifers and enrichment of novel symbionts in the deep terrestrial subsurface.</title>
        <authorList>
            <person name="Probst A.J."/>
            <person name="Ladd B."/>
            <person name="Jarett J.K."/>
            <person name="Geller-Mcgrath D.E."/>
            <person name="Sieber C.M.K."/>
            <person name="Emerson J.B."/>
            <person name="Anantharaman K."/>
            <person name="Thomas B.C."/>
            <person name="Malmstrom R."/>
            <person name="Stieglmeier M."/>
            <person name="Klingl A."/>
            <person name="Woyke T."/>
            <person name="Ryan C.M."/>
            <person name="Banfield J.F."/>
        </authorList>
    </citation>
    <scope>NUCLEOTIDE SEQUENCE [LARGE SCALE GENOMIC DNA]</scope>
</reference>
<dbReference type="AlphaFoldDB" id="A0A2M8LAT9"/>
<dbReference type="Pfam" id="PF11104">
    <property type="entry name" value="PilM_2"/>
    <property type="match status" value="1"/>
</dbReference>
<evidence type="ECO:0000313" key="1">
    <source>
        <dbReference type="EMBL" id="PJE73747.1"/>
    </source>
</evidence>
<dbReference type="InterPro" id="IPR005883">
    <property type="entry name" value="PilM"/>
</dbReference>
<dbReference type="PANTHER" id="PTHR32432:SF3">
    <property type="entry name" value="ETHANOLAMINE UTILIZATION PROTEIN EUTJ"/>
    <property type="match status" value="1"/>
</dbReference>
<comment type="caution">
    <text evidence="1">The sequence shown here is derived from an EMBL/GenBank/DDBJ whole genome shotgun (WGS) entry which is preliminary data.</text>
</comment>
<accession>A0A2M8LAT9</accession>
<dbReference type="PIRSF" id="PIRSF019169">
    <property type="entry name" value="PilM"/>
    <property type="match status" value="1"/>
</dbReference>
<gene>
    <name evidence="1" type="ORF">COV02_00850</name>
</gene>
<evidence type="ECO:0000313" key="2">
    <source>
        <dbReference type="Proteomes" id="UP000230959"/>
    </source>
</evidence>
<dbReference type="CDD" id="cd24049">
    <property type="entry name" value="ASKHA_NBD_PilM"/>
    <property type="match status" value="1"/>
</dbReference>